<dbReference type="EMBL" id="WKAT01000009">
    <property type="protein sequence ID" value="MCF5544388.1"/>
    <property type="molecule type" value="Genomic_DNA"/>
</dbReference>
<dbReference type="FunFam" id="3.30.1330.40:FF:000001">
    <property type="entry name" value="L-PSP family endoribonuclease"/>
    <property type="match status" value="1"/>
</dbReference>
<sequence>MKIVQWIAGGTLAALLVGVGGAWAGKPEAKGNVQFYDSGRFNLPFSDGVRVGNVFYTAGEIGDAHGSDKVVPGGIVPESRQAIENIKTTLAANGYELKDVVKCTVFLADIKEWPAFNEVYKEYFKKPYPARSAFGGNQLAWDARMEIECIAAK</sequence>
<evidence type="ECO:0000313" key="3">
    <source>
        <dbReference type="EMBL" id="RMQ87270.1"/>
    </source>
</evidence>
<dbReference type="EMBL" id="RBRL01000245">
    <property type="protein sequence ID" value="RMQ87270.1"/>
    <property type="molecule type" value="Genomic_DNA"/>
</dbReference>
<evidence type="ECO:0000256" key="1">
    <source>
        <dbReference type="ARBA" id="ARBA00010552"/>
    </source>
</evidence>
<organism evidence="3 4">
    <name type="scientific">Pseudomonas salomonii</name>
    <dbReference type="NCBI Taxonomy" id="191391"/>
    <lineage>
        <taxon>Bacteria</taxon>
        <taxon>Pseudomonadati</taxon>
        <taxon>Pseudomonadota</taxon>
        <taxon>Gammaproteobacteria</taxon>
        <taxon>Pseudomonadales</taxon>
        <taxon>Pseudomonadaceae</taxon>
        <taxon>Pseudomonas</taxon>
    </lineage>
</organism>
<reference evidence="2 5" key="2">
    <citation type="submission" date="2019-11" db="EMBL/GenBank/DDBJ databases">
        <title>Epiphytic Pseudomonas syringae from cherry orchards.</title>
        <authorList>
            <person name="Hulin M.T."/>
        </authorList>
    </citation>
    <scope>NUCLEOTIDE SEQUENCE [LARGE SCALE GENOMIC DNA]</scope>
    <source>
        <strain evidence="2 5">PA-3-2A</strain>
    </source>
</reference>
<evidence type="ECO:0000313" key="2">
    <source>
        <dbReference type="EMBL" id="MCF5544388.1"/>
    </source>
</evidence>
<evidence type="ECO:0000313" key="4">
    <source>
        <dbReference type="Proteomes" id="UP000277179"/>
    </source>
</evidence>
<name>A0A3M4QAM8_9PSED</name>
<protein>
    <submittedName>
        <fullName evidence="2">RidA family protein</fullName>
    </submittedName>
</protein>
<gene>
    <name evidence="3" type="ORF">ALP97_00185</name>
    <name evidence="2" type="ORF">GIV68_06530</name>
</gene>
<dbReference type="Gene3D" id="3.30.1330.40">
    <property type="entry name" value="RutC-like"/>
    <property type="match status" value="1"/>
</dbReference>
<dbReference type="AlphaFoldDB" id="A0A3M4QAM8"/>
<dbReference type="RefSeq" id="WP_081321567.1">
    <property type="nucleotide sequence ID" value="NZ_RBRL01000245.1"/>
</dbReference>
<dbReference type="Proteomes" id="UP000277179">
    <property type="component" value="Unassembled WGS sequence"/>
</dbReference>
<dbReference type="GO" id="GO:0019239">
    <property type="term" value="F:deaminase activity"/>
    <property type="evidence" value="ECO:0007669"/>
    <property type="project" value="TreeGrafter"/>
</dbReference>
<evidence type="ECO:0000313" key="5">
    <source>
        <dbReference type="Proteomes" id="UP000814158"/>
    </source>
</evidence>
<dbReference type="Pfam" id="PF01042">
    <property type="entry name" value="Ribonuc_L-PSP"/>
    <property type="match status" value="1"/>
</dbReference>
<dbReference type="InterPro" id="IPR006175">
    <property type="entry name" value="YjgF/YER057c/UK114"/>
</dbReference>
<dbReference type="GO" id="GO:0005829">
    <property type="term" value="C:cytosol"/>
    <property type="evidence" value="ECO:0007669"/>
    <property type="project" value="TreeGrafter"/>
</dbReference>
<comment type="caution">
    <text evidence="3">The sequence shown here is derived from an EMBL/GenBank/DDBJ whole genome shotgun (WGS) entry which is preliminary data.</text>
</comment>
<proteinExistence type="inferred from homology"/>
<dbReference type="CDD" id="cd00448">
    <property type="entry name" value="YjgF_YER057c_UK114_family"/>
    <property type="match status" value="1"/>
</dbReference>
<keyword evidence="5" id="KW-1185">Reference proteome</keyword>
<dbReference type="InterPro" id="IPR035959">
    <property type="entry name" value="RutC-like_sf"/>
</dbReference>
<dbReference type="Proteomes" id="UP000814158">
    <property type="component" value="Unassembled WGS sequence"/>
</dbReference>
<dbReference type="SUPFAM" id="SSF55298">
    <property type="entry name" value="YjgF-like"/>
    <property type="match status" value="1"/>
</dbReference>
<accession>A0A3M4QAM8</accession>
<dbReference type="PANTHER" id="PTHR11803">
    <property type="entry name" value="2-IMINOBUTANOATE/2-IMINOPROPANOATE DEAMINASE RIDA"/>
    <property type="match status" value="1"/>
</dbReference>
<comment type="similarity">
    <text evidence="1">Belongs to the RutC family.</text>
</comment>
<reference evidence="3 4" key="1">
    <citation type="submission" date="2018-08" db="EMBL/GenBank/DDBJ databases">
        <title>Recombination of ecologically and evolutionarily significant loci maintains genetic cohesion in the Pseudomonas syringae species complex.</title>
        <authorList>
            <person name="Dillon M."/>
            <person name="Thakur S."/>
            <person name="Almeida R.N.D."/>
            <person name="Weir B.S."/>
            <person name="Guttman D.S."/>
        </authorList>
    </citation>
    <scope>NUCLEOTIDE SEQUENCE [LARGE SCALE GENOMIC DNA]</scope>
    <source>
        <strain evidence="3 4">ICMP 11288</strain>
    </source>
</reference>
<dbReference type="PANTHER" id="PTHR11803:SF39">
    <property type="entry name" value="2-IMINOBUTANOATE_2-IMINOPROPANOATE DEAMINASE"/>
    <property type="match status" value="1"/>
</dbReference>